<proteinExistence type="predicted"/>
<dbReference type="CDD" id="cd06170">
    <property type="entry name" value="LuxR_C_like"/>
    <property type="match status" value="1"/>
</dbReference>
<dbReference type="AlphaFoldDB" id="A0A3D4SY24"/>
<name>A0A3D4SY24_9CORY</name>
<dbReference type="InterPro" id="IPR000792">
    <property type="entry name" value="Tscrpt_reg_LuxR_C"/>
</dbReference>
<dbReference type="Proteomes" id="UP000261739">
    <property type="component" value="Unassembled WGS sequence"/>
</dbReference>
<dbReference type="PROSITE" id="PS50043">
    <property type="entry name" value="HTH_LUXR_2"/>
    <property type="match status" value="1"/>
</dbReference>
<dbReference type="GO" id="GO:0006355">
    <property type="term" value="P:regulation of DNA-templated transcription"/>
    <property type="evidence" value="ECO:0007669"/>
    <property type="project" value="InterPro"/>
</dbReference>
<dbReference type="InterPro" id="IPR011006">
    <property type="entry name" value="CheY-like_superfamily"/>
</dbReference>
<organism evidence="5 6">
    <name type="scientific">Corynebacterium nuruki</name>
    <dbReference type="NCBI Taxonomy" id="1032851"/>
    <lineage>
        <taxon>Bacteria</taxon>
        <taxon>Bacillati</taxon>
        <taxon>Actinomycetota</taxon>
        <taxon>Actinomycetes</taxon>
        <taxon>Mycobacteriales</taxon>
        <taxon>Corynebacteriaceae</taxon>
        <taxon>Corynebacterium</taxon>
    </lineage>
</organism>
<accession>A0A3D4SY24</accession>
<evidence type="ECO:0000259" key="4">
    <source>
        <dbReference type="PROSITE" id="PS50043"/>
    </source>
</evidence>
<gene>
    <name evidence="5" type="ORF">DIW82_05060</name>
</gene>
<protein>
    <submittedName>
        <fullName evidence="5">Helix-turn-helix transcriptional regulator</fullName>
    </submittedName>
</protein>
<dbReference type="InterPro" id="IPR016032">
    <property type="entry name" value="Sig_transdc_resp-reg_C-effctor"/>
</dbReference>
<evidence type="ECO:0000256" key="3">
    <source>
        <dbReference type="ARBA" id="ARBA00023163"/>
    </source>
</evidence>
<sequence>MPLRVRLRNDFEVVVAGLEAMLAPYSDRIDIVSTKVGENGGSPVDVTLYDTFGLTQADGEEIDGVIDDPTSGRVVVYTWNMQEELVAASLRKGCHGYLDKSVGARELVECLEAVGRGDVLVSGRNGLPLSARDAAASAAPAVGAWPGQDAGLTAREAEVIALITRGFTNEDIARMSYISINTLKSYIRSAYRKMGVERRSQAVRWGIEHGAG</sequence>
<evidence type="ECO:0000313" key="6">
    <source>
        <dbReference type="Proteomes" id="UP000261739"/>
    </source>
</evidence>
<dbReference type="PANTHER" id="PTHR44688">
    <property type="entry name" value="DNA-BINDING TRANSCRIPTIONAL ACTIVATOR DEVR_DOSR"/>
    <property type="match status" value="1"/>
</dbReference>
<dbReference type="SUPFAM" id="SSF52172">
    <property type="entry name" value="CheY-like"/>
    <property type="match status" value="1"/>
</dbReference>
<dbReference type="PANTHER" id="PTHR44688:SF16">
    <property type="entry name" value="DNA-BINDING TRANSCRIPTIONAL ACTIVATOR DEVR_DOSR"/>
    <property type="match status" value="1"/>
</dbReference>
<keyword evidence="2" id="KW-0238">DNA-binding</keyword>
<dbReference type="SMART" id="SM00421">
    <property type="entry name" value="HTH_LUXR"/>
    <property type="match status" value="1"/>
</dbReference>
<dbReference type="GO" id="GO:0003677">
    <property type="term" value="F:DNA binding"/>
    <property type="evidence" value="ECO:0007669"/>
    <property type="project" value="UniProtKB-KW"/>
</dbReference>
<feature type="domain" description="HTH luxR-type" evidence="4">
    <location>
        <begin position="145"/>
        <end position="210"/>
    </location>
</feature>
<evidence type="ECO:0000256" key="2">
    <source>
        <dbReference type="ARBA" id="ARBA00023125"/>
    </source>
</evidence>
<keyword evidence="3" id="KW-0804">Transcription</keyword>
<dbReference type="Gene3D" id="3.40.50.2300">
    <property type="match status" value="1"/>
</dbReference>
<dbReference type="Pfam" id="PF00196">
    <property type="entry name" value="GerE"/>
    <property type="match status" value="1"/>
</dbReference>
<dbReference type="SUPFAM" id="SSF46894">
    <property type="entry name" value="C-terminal effector domain of the bipartite response regulators"/>
    <property type="match status" value="1"/>
</dbReference>
<dbReference type="EMBL" id="DQID01000141">
    <property type="protein sequence ID" value="HCT14169.1"/>
    <property type="molecule type" value="Genomic_DNA"/>
</dbReference>
<dbReference type="STRING" id="863239.GCA_000213935_00859"/>
<dbReference type="PRINTS" id="PR00038">
    <property type="entry name" value="HTHLUXR"/>
</dbReference>
<evidence type="ECO:0000313" key="5">
    <source>
        <dbReference type="EMBL" id="HCT14169.1"/>
    </source>
</evidence>
<keyword evidence="1" id="KW-0805">Transcription regulation</keyword>
<reference evidence="5 6" key="1">
    <citation type="journal article" date="2018" name="Nat. Biotechnol.">
        <title>A standardized bacterial taxonomy based on genome phylogeny substantially revises the tree of life.</title>
        <authorList>
            <person name="Parks D.H."/>
            <person name="Chuvochina M."/>
            <person name="Waite D.W."/>
            <person name="Rinke C."/>
            <person name="Skarshewski A."/>
            <person name="Chaumeil P.A."/>
            <person name="Hugenholtz P."/>
        </authorList>
    </citation>
    <scope>NUCLEOTIDE SEQUENCE [LARGE SCALE GENOMIC DNA]</scope>
    <source>
        <strain evidence="5">UBA11247</strain>
    </source>
</reference>
<evidence type="ECO:0000256" key="1">
    <source>
        <dbReference type="ARBA" id="ARBA00023015"/>
    </source>
</evidence>
<comment type="caution">
    <text evidence="5">The sequence shown here is derived from an EMBL/GenBank/DDBJ whole genome shotgun (WGS) entry which is preliminary data.</text>
</comment>